<evidence type="ECO:0000313" key="2">
    <source>
        <dbReference type="Proteomes" id="UP000792671"/>
    </source>
</evidence>
<name>A0A916KQ67_9POXV</name>
<proteinExistence type="predicted"/>
<dbReference type="KEGG" id="vg:15613750"/>
<keyword evidence="2" id="KW-1185">Reference proteome</keyword>
<accession>A0A916KQ67</accession>
<dbReference type="RefSeq" id="YP_008003645.1">
    <property type="nucleotide sequence ID" value="NC_021246.1"/>
</dbReference>
<protein>
    <submittedName>
        <fullName evidence="1">Uncharacterized protein</fullName>
    </submittedName>
</protein>
<gene>
    <name evidence="1" type="ORF">MYSEV_128</name>
</gene>
<dbReference type="Proteomes" id="UP000792671">
    <property type="component" value="Genome"/>
</dbReference>
<dbReference type="EMBL" id="HF679134">
    <property type="protein sequence ID" value="CCU56326.1"/>
    <property type="molecule type" value="Genomic_DNA"/>
</dbReference>
<evidence type="ECO:0000313" key="1">
    <source>
        <dbReference type="EMBL" id="CCU56326.1"/>
    </source>
</evidence>
<reference evidence="1 2" key="1">
    <citation type="journal article" date="2013" name="J. Virol.">
        <title>New Insights into the Evolution of Entomopoxvirinae from the Complete Genome Sequences of Four Entomopoxviruses Infecting Adoxophyes honmai, Choristoneura biennis, Choristoneura rosaceana, and Mythimna separata.</title>
        <authorList>
            <person name="Theze J."/>
            <person name="Takatsuka J."/>
            <person name="Li Z."/>
            <person name="Gallais J."/>
            <person name="Doucet D."/>
            <person name="Arif B."/>
            <person name="Nakai M."/>
            <person name="Herniou E.A."/>
        </authorList>
    </citation>
    <scope>NUCLEOTIDE SEQUENCE [LARGE SCALE GENOMIC DNA]</scope>
</reference>
<sequence length="59" mass="7007">MNIKITLLSFYNKYIVNIFRIPIEITKHIKYAFIVQEYVIEECVIENCIADEIISDIII</sequence>
<dbReference type="GeneID" id="15613750"/>
<organism evidence="1 2">
    <name type="scientific">Mythimna separata entomopoxvirus 'L'</name>
    <dbReference type="NCBI Taxonomy" id="1293572"/>
    <lineage>
        <taxon>Viruses</taxon>
        <taxon>Varidnaviria</taxon>
        <taxon>Bamfordvirae</taxon>
        <taxon>Nucleocytoviricota</taxon>
        <taxon>Pokkesviricetes</taxon>
        <taxon>Chitovirales</taxon>
        <taxon>Poxviridae</taxon>
        <taxon>Entomopoxvirinae</taxon>
        <taxon>Betaentomopoxvirus</taxon>
        <taxon>Betaentomopoxvirus mseparata</taxon>
        <taxon>Mythimna separata entomopoxvirus</taxon>
    </lineage>
</organism>